<gene>
    <name evidence="3" type="ORF">CKO40_15760</name>
</gene>
<reference evidence="3" key="2">
    <citation type="journal article" date="2020" name="Microorganisms">
        <title>Osmotic Adaptation and Compatible Solute Biosynthesis of Phototrophic Bacteria as Revealed from Genome Analyses.</title>
        <authorList>
            <person name="Imhoff J.F."/>
            <person name="Rahn T."/>
            <person name="Kunzel S."/>
            <person name="Keller A."/>
            <person name="Neulinger S.C."/>
        </authorList>
    </citation>
    <scope>NUCLEOTIDE SEQUENCE</scope>
    <source>
        <strain evidence="3">DSM 11080</strain>
    </source>
</reference>
<dbReference type="Gene3D" id="2.40.50.200">
    <property type="entry name" value="Bacterial OB-fold"/>
    <property type="match status" value="1"/>
</dbReference>
<evidence type="ECO:0000256" key="2">
    <source>
        <dbReference type="SAM" id="SignalP"/>
    </source>
</evidence>
<dbReference type="PANTHER" id="PTHR36571">
    <property type="entry name" value="PROTEIN YGIW"/>
    <property type="match status" value="1"/>
</dbReference>
<reference evidence="3" key="1">
    <citation type="submission" date="2017-08" db="EMBL/GenBank/DDBJ databases">
        <authorList>
            <person name="Imhoff J.F."/>
            <person name="Rahn T."/>
            <person name="Kuenzel S."/>
            <person name="Neulinger S.C."/>
        </authorList>
    </citation>
    <scope>NUCLEOTIDE SEQUENCE</scope>
    <source>
        <strain evidence="3">DSM 11080</strain>
    </source>
</reference>
<protein>
    <recommendedName>
        <fullName evidence="5">Bacterial OB-fold domain-containing protein</fullName>
    </recommendedName>
</protein>
<feature type="chain" id="PRO_5042499566" description="Bacterial OB-fold domain-containing protein" evidence="2">
    <location>
        <begin position="21"/>
        <end position="115"/>
    </location>
</feature>
<accession>A0AAJ0U6C4</accession>
<keyword evidence="1 2" id="KW-0732">Signal</keyword>
<dbReference type="AlphaFoldDB" id="A0AAJ0U6C4"/>
<dbReference type="SUPFAM" id="SSF101756">
    <property type="entry name" value="Hypothetical protein YgiW"/>
    <property type="match status" value="1"/>
</dbReference>
<sequence length="115" mass="12835">MKRHFPLLIGFLLLSSTSDAQFTGPSSAGRASTVAQAQQAAIESYVTVTGNLVAHLGEDYYRFRDQTGAIRVEIEPPVWRNRKIGPDTRVRLVAEVDRTATGRRYLWVESLEIAD</sequence>
<name>A0AAJ0U6C4_9GAMM</name>
<feature type="signal peptide" evidence="2">
    <location>
        <begin position="1"/>
        <end position="20"/>
    </location>
</feature>
<dbReference type="NCBIfam" id="NF033674">
    <property type="entry name" value="stress_OB_fold"/>
    <property type="match status" value="1"/>
</dbReference>
<comment type="caution">
    <text evidence="3">The sequence shown here is derived from an EMBL/GenBank/DDBJ whole genome shotgun (WGS) entry which is preliminary data.</text>
</comment>
<evidence type="ECO:0000313" key="4">
    <source>
        <dbReference type="Proteomes" id="UP001296776"/>
    </source>
</evidence>
<dbReference type="InterPro" id="IPR005220">
    <property type="entry name" value="CarO-like"/>
</dbReference>
<organism evidence="3 4">
    <name type="scientific">Halochromatium glycolicum</name>
    <dbReference type="NCBI Taxonomy" id="85075"/>
    <lineage>
        <taxon>Bacteria</taxon>
        <taxon>Pseudomonadati</taxon>
        <taxon>Pseudomonadota</taxon>
        <taxon>Gammaproteobacteria</taxon>
        <taxon>Chromatiales</taxon>
        <taxon>Chromatiaceae</taxon>
        <taxon>Halochromatium</taxon>
    </lineage>
</organism>
<dbReference type="InterPro" id="IPR036700">
    <property type="entry name" value="BOBF_sf"/>
</dbReference>
<dbReference type="Pfam" id="PF04076">
    <property type="entry name" value="BOF"/>
    <property type="match status" value="1"/>
</dbReference>
<proteinExistence type="predicted"/>
<dbReference type="RefSeq" id="WP_200347284.1">
    <property type="nucleotide sequence ID" value="NZ_NRSJ01000031.1"/>
</dbReference>
<evidence type="ECO:0000313" key="3">
    <source>
        <dbReference type="EMBL" id="MBK1705973.1"/>
    </source>
</evidence>
<evidence type="ECO:0008006" key="5">
    <source>
        <dbReference type="Google" id="ProtNLM"/>
    </source>
</evidence>
<evidence type="ECO:0000256" key="1">
    <source>
        <dbReference type="ARBA" id="ARBA00022729"/>
    </source>
</evidence>
<dbReference type="PANTHER" id="PTHR36571:SF1">
    <property type="entry name" value="PROTEIN YGIW"/>
    <property type="match status" value="1"/>
</dbReference>
<dbReference type="Proteomes" id="UP001296776">
    <property type="component" value="Unassembled WGS sequence"/>
</dbReference>
<keyword evidence="4" id="KW-1185">Reference proteome</keyword>
<dbReference type="EMBL" id="NRSJ01000031">
    <property type="protein sequence ID" value="MBK1705973.1"/>
    <property type="molecule type" value="Genomic_DNA"/>
</dbReference>